<evidence type="ECO:0000256" key="1">
    <source>
        <dbReference type="ARBA" id="ARBA00004196"/>
    </source>
</evidence>
<evidence type="ECO:0000256" key="4">
    <source>
        <dbReference type="ARBA" id="ARBA00022729"/>
    </source>
</evidence>
<dbReference type="InterPro" id="IPR050492">
    <property type="entry name" value="Bact_metal-bind_prot9"/>
</dbReference>
<dbReference type="GO" id="GO:0030001">
    <property type="term" value="P:metal ion transport"/>
    <property type="evidence" value="ECO:0007669"/>
    <property type="project" value="InterPro"/>
</dbReference>
<keyword evidence="2" id="KW-0813">Transport</keyword>
<reference evidence="6 7" key="1">
    <citation type="submission" date="2017-12" db="EMBL/GenBank/DDBJ databases">
        <title>Corynebacterium mastitidis 16-1433 Genome.</title>
        <authorList>
            <person name="Gulvik C.A."/>
        </authorList>
    </citation>
    <scope>NUCLEOTIDE SEQUENCE [LARGE SCALE GENOMIC DNA]</scope>
    <source>
        <strain evidence="6 7">16-1433</strain>
    </source>
</reference>
<gene>
    <name evidence="6" type="ORF">CXB45_02455</name>
</gene>
<accession>A0A2N0X9J1</accession>
<feature type="signal peptide" evidence="5">
    <location>
        <begin position="1"/>
        <end position="21"/>
    </location>
</feature>
<evidence type="ECO:0000256" key="5">
    <source>
        <dbReference type="SAM" id="SignalP"/>
    </source>
</evidence>
<dbReference type="EMBL" id="PJAF01000004">
    <property type="protein sequence ID" value="PKF69378.1"/>
    <property type="molecule type" value="Genomic_DNA"/>
</dbReference>
<dbReference type="RefSeq" id="WP_101173059.1">
    <property type="nucleotide sequence ID" value="NZ_JAKRKB010000008.1"/>
</dbReference>
<dbReference type="AlphaFoldDB" id="A0A2N0X9J1"/>
<organism evidence="6 7">
    <name type="scientific">Corynebacterium mastitidis</name>
    <dbReference type="NCBI Taxonomy" id="161890"/>
    <lineage>
        <taxon>Bacteria</taxon>
        <taxon>Bacillati</taxon>
        <taxon>Actinomycetota</taxon>
        <taxon>Actinomycetes</taxon>
        <taxon>Mycobacteriales</taxon>
        <taxon>Corynebacteriaceae</taxon>
        <taxon>Corynebacterium</taxon>
    </lineage>
</organism>
<dbReference type="OrthoDB" id="5296019at2"/>
<dbReference type="Proteomes" id="UP000233249">
    <property type="component" value="Unassembled WGS sequence"/>
</dbReference>
<evidence type="ECO:0000313" key="6">
    <source>
        <dbReference type="EMBL" id="PKF69378.1"/>
    </source>
</evidence>
<evidence type="ECO:0000313" key="7">
    <source>
        <dbReference type="Proteomes" id="UP000233249"/>
    </source>
</evidence>
<proteinExistence type="predicted"/>
<keyword evidence="4 5" id="KW-0732">Signal</keyword>
<evidence type="ECO:0000256" key="2">
    <source>
        <dbReference type="ARBA" id="ARBA00022448"/>
    </source>
</evidence>
<evidence type="ECO:0000256" key="3">
    <source>
        <dbReference type="ARBA" id="ARBA00022723"/>
    </source>
</evidence>
<dbReference type="PANTHER" id="PTHR42953">
    <property type="entry name" value="HIGH-AFFINITY ZINC UPTAKE SYSTEM PROTEIN ZNUA-RELATED"/>
    <property type="match status" value="1"/>
</dbReference>
<dbReference type="GO" id="GO:0030313">
    <property type="term" value="C:cell envelope"/>
    <property type="evidence" value="ECO:0007669"/>
    <property type="project" value="UniProtKB-SubCell"/>
</dbReference>
<dbReference type="Pfam" id="PF01297">
    <property type="entry name" value="ZnuA"/>
    <property type="match status" value="1"/>
</dbReference>
<keyword evidence="3" id="KW-0479">Metal-binding</keyword>
<name>A0A2N0X9J1_9CORY</name>
<dbReference type="GO" id="GO:0046872">
    <property type="term" value="F:metal ion binding"/>
    <property type="evidence" value="ECO:0007669"/>
    <property type="project" value="UniProtKB-KW"/>
</dbReference>
<comment type="caution">
    <text evidence="6">The sequence shown here is derived from an EMBL/GenBank/DDBJ whole genome shotgun (WGS) entry which is preliminary data.</text>
</comment>
<sequence>MIRPRPALLGTLAVAALTPLAACSAAPHPGDRTAIVASTSAWGDLARHVTEGTDAEVTSIITGDVTDPHHFSPSAADMARAHRASFVVVGGGGYDAWLYEGLEDSQIVHALPLTAHSHDHGHGHDHEHSAGEDRADAPLNEHVWFDVDALAAVAGEIEERVPGASAEAVRGELAALKERLGALPPARVAQTEPVADYLVEDSPLSEVTPEGYRRATLSEGEPSAADLAAFLELINSEGIDVLIYNPQTATDTTRRLERAARDNGITVVEVGETPAEGQDVIEYLTHVIHDFELI</sequence>
<dbReference type="PANTHER" id="PTHR42953:SF1">
    <property type="entry name" value="METAL-BINDING PROTEIN HI_0362-RELATED"/>
    <property type="match status" value="1"/>
</dbReference>
<feature type="chain" id="PRO_5039036306" evidence="5">
    <location>
        <begin position="22"/>
        <end position="294"/>
    </location>
</feature>
<dbReference type="InterPro" id="IPR006127">
    <property type="entry name" value="ZnuA-like"/>
</dbReference>
<comment type="subcellular location">
    <subcellularLocation>
        <location evidence="1">Cell envelope</location>
    </subcellularLocation>
</comment>
<protein>
    <submittedName>
        <fullName evidence="6">ABC transporter substrate-binding protein</fullName>
    </submittedName>
</protein>
<dbReference type="SUPFAM" id="SSF53807">
    <property type="entry name" value="Helical backbone' metal receptor"/>
    <property type="match status" value="1"/>
</dbReference>
<dbReference type="Gene3D" id="3.40.50.1980">
    <property type="entry name" value="Nitrogenase molybdenum iron protein domain"/>
    <property type="match status" value="2"/>
</dbReference>
<dbReference type="STRING" id="1121365.GCA_000375365_00712"/>